<evidence type="ECO:0000313" key="3">
    <source>
        <dbReference type="Proteomes" id="UP001432027"/>
    </source>
</evidence>
<feature type="signal peptide" evidence="1">
    <location>
        <begin position="1"/>
        <end position="18"/>
    </location>
</feature>
<keyword evidence="1" id="KW-0732">Signal</keyword>
<dbReference type="EMBL" id="BTSX01000003">
    <property type="protein sequence ID" value="GMS87672.1"/>
    <property type="molecule type" value="Genomic_DNA"/>
</dbReference>
<reference evidence="2" key="1">
    <citation type="submission" date="2023-10" db="EMBL/GenBank/DDBJ databases">
        <title>Genome assembly of Pristionchus species.</title>
        <authorList>
            <person name="Yoshida K."/>
            <person name="Sommer R.J."/>
        </authorList>
    </citation>
    <scope>NUCLEOTIDE SEQUENCE</scope>
    <source>
        <strain evidence="2">RS0144</strain>
    </source>
</reference>
<name>A0AAV5SWE6_9BILA</name>
<accession>A0AAV5SWE6</accession>
<protein>
    <submittedName>
        <fullName evidence="2">Uncharacterized protein</fullName>
    </submittedName>
</protein>
<evidence type="ECO:0000313" key="2">
    <source>
        <dbReference type="EMBL" id="GMS87672.1"/>
    </source>
</evidence>
<sequence length="315" mass="35811">ALLSGLMSLSQVATCVEADDDTSDITEVDQIVIGSPDLKTEEERQARDMCAPPGFSFASSRDEESLEVIFGSENLGGFARDVTHLNAIIATRRRRFRRVRAKHLHLTMINLSIFPFKKIEEILANTVIEQITITVRGEMNFSLLDFIRRKQGKDINLIMEDRPLDTQTLLNLPPLTSLNAAWLSGFRGAWEEENGLSERDFVELVRKRHAWVHMPVNIVDEVVILEVIKIVSASDTNQRVTLRIRTPLFDRFFTLVGLLRTPDRIVEIWPTEFVIVDGTTILYGHAKISISRCLTRRTYGPGSIPYYQISIDRSL</sequence>
<organism evidence="2 3">
    <name type="scientific">Pristionchus entomophagus</name>
    <dbReference type="NCBI Taxonomy" id="358040"/>
    <lineage>
        <taxon>Eukaryota</taxon>
        <taxon>Metazoa</taxon>
        <taxon>Ecdysozoa</taxon>
        <taxon>Nematoda</taxon>
        <taxon>Chromadorea</taxon>
        <taxon>Rhabditida</taxon>
        <taxon>Rhabditina</taxon>
        <taxon>Diplogasteromorpha</taxon>
        <taxon>Diplogasteroidea</taxon>
        <taxon>Neodiplogasteridae</taxon>
        <taxon>Pristionchus</taxon>
    </lineage>
</organism>
<evidence type="ECO:0000256" key="1">
    <source>
        <dbReference type="SAM" id="SignalP"/>
    </source>
</evidence>
<dbReference type="AlphaFoldDB" id="A0AAV5SWE6"/>
<dbReference type="Proteomes" id="UP001432027">
    <property type="component" value="Unassembled WGS sequence"/>
</dbReference>
<feature type="non-terminal residue" evidence="2">
    <location>
        <position position="1"/>
    </location>
</feature>
<comment type="caution">
    <text evidence="2">The sequence shown here is derived from an EMBL/GenBank/DDBJ whole genome shotgun (WGS) entry which is preliminary data.</text>
</comment>
<gene>
    <name evidence="2" type="ORF">PENTCL1PPCAC_9847</name>
</gene>
<feature type="chain" id="PRO_5043585369" evidence="1">
    <location>
        <begin position="19"/>
        <end position="315"/>
    </location>
</feature>
<keyword evidence="3" id="KW-1185">Reference proteome</keyword>
<proteinExistence type="predicted"/>